<dbReference type="Proteomes" id="UP000027456">
    <property type="component" value="Unassembled WGS sequence"/>
</dbReference>
<sequence length="247" mass="26494">MRGVSPLESVMSDASTSWISPRSSVSRSQSRAQSPRLLLSTPARVSIQQPLALASTSTLVSPPPSYPGSVILPSPPLAPPTTAVFATNLPVPRYSPEATPGYRGDRSASIDSLVSESPEPAISTDTAGTFLLPVRPPAHTGSDTAIHHHFPGTICLCNQFESTPTKNSEKEQATYAKTQVEVEIREEGTLVEVAEEQAGARDKEEAEERAESEANERSKEKSKERVVKGKGKELPSHHETTDKDSAN</sequence>
<evidence type="ECO:0000256" key="1">
    <source>
        <dbReference type="SAM" id="MobiDB-lite"/>
    </source>
</evidence>
<protein>
    <submittedName>
        <fullName evidence="2">Uncharacterized protein</fullName>
    </submittedName>
</protein>
<feature type="region of interest" description="Disordered" evidence="1">
    <location>
        <begin position="91"/>
        <end position="124"/>
    </location>
</feature>
<name>A0A074RFN4_9AGAM</name>
<feature type="non-terminal residue" evidence="2">
    <location>
        <position position="247"/>
    </location>
</feature>
<evidence type="ECO:0000313" key="3">
    <source>
        <dbReference type="Proteomes" id="UP000027456"/>
    </source>
</evidence>
<comment type="caution">
    <text evidence="2">The sequence shown here is derived from an EMBL/GenBank/DDBJ whole genome shotgun (WGS) entry which is preliminary data.</text>
</comment>
<accession>A0A074RFN4</accession>
<dbReference type="HOGENOM" id="CLU_1126856_0_0_1"/>
<feature type="region of interest" description="Disordered" evidence="1">
    <location>
        <begin position="1"/>
        <end position="41"/>
    </location>
</feature>
<organism evidence="2 3">
    <name type="scientific">Rhizoctonia solani 123E</name>
    <dbReference type="NCBI Taxonomy" id="1423351"/>
    <lineage>
        <taxon>Eukaryota</taxon>
        <taxon>Fungi</taxon>
        <taxon>Dikarya</taxon>
        <taxon>Basidiomycota</taxon>
        <taxon>Agaricomycotina</taxon>
        <taxon>Agaricomycetes</taxon>
        <taxon>Cantharellales</taxon>
        <taxon>Ceratobasidiaceae</taxon>
        <taxon>Rhizoctonia</taxon>
    </lineage>
</organism>
<dbReference type="EMBL" id="AZST01001652">
    <property type="protein sequence ID" value="KEP45589.1"/>
    <property type="molecule type" value="Genomic_DNA"/>
</dbReference>
<feature type="compositionally biased region" description="Low complexity" evidence="1">
    <location>
        <begin position="15"/>
        <end position="40"/>
    </location>
</feature>
<dbReference type="OrthoDB" id="10607672at2759"/>
<keyword evidence="3" id="KW-1185">Reference proteome</keyword>
<gene>
    <name evidence="2" type="ORF">V565_257620</name>
</gene>
<feature type="region of interest" description="Disordered" evidence="1">
    <location>
        <begin position="185"/>
        <end position="247"/>
    </location>
</feature>
<dbReference type="AlphaFoldDB" id="A0A074RFN4"/>
<evidence type="ECO:0000313" key="2">
    <source>
        <dbReference type="EMBL" id="KEP45589.1"/>
    </source>
</evidence>
<proteinExistence type="predicted"/>
<feature type="compositionally biased region" description="Basic and acidic residues" evidence="1">
    <location>
        <begin position="198"/>
        <end position="247"/>
    </location>
</feature>
<reference evidence="2 3" key="1">
    <citation type="submission" date="2013-12" db="EMBL/GenBank/DDBJ databases">
        <authorList>
            <person name="Cubeta M."/>
            <person name="Pakala S."/>
            <person name="Fedorova N."/>
            <person name="Thomas E."/>
            <person name="Dean R."/>
            <person name="Jabaji S."/>
            <person name="Neate S."/>
            <person name="Toda T."/>
            <person name="Tavantzis S."/>
            <person name="Vilgalys R."/>
            <person name="Bharathan N."/>
            <person name="Pakala S."/>
            <person name="Losada L.S."/>
            <person name="Zafar N."/>
            <person name="Nierman W."/>
        </authorList>
    </citation>
    <scope>NUCLEOTIDE SEQUENCE [LARGE SCALE GENOMIC DNA]</scope>
    <source>
        <strain evidence="2 3">123E</strain>
    </source>
</reference>